<sequence length="186" mass="21745">MNVNTTYRVIYPLDALPNREAQNWFHQAFNYVDVDLGPEYADFLIKWIEFERFHLWKKANGRLATSKRPKEITDWINGGRYPPRYKGPQVEGDFVRQFSDEMREWWTFLQSLTPSNPNGGDNDWTSLNRSGLNSWFSIVVGLKWWGHGLKGLQGEVLICSSRQWVAVVQDATVTLEELLKSLKYIE</sequence>
<gene>
    <name evidence="1" type="ORF">VKT23_015607</name>
</gene>
<evidence type="ECO:0000313" key="1">
    <source>
        <dbReference type="EMBL" id="KAK7443826.1"/>
    </source>
</evidence>
<reference evidence="1 2" key="1">
    <citation type="submission" date="2024-01" db="EMBL/GenBank/DDBJ databases">
        <title>A draft genome for the cacao thread blight pathogen Marasmiellus scandens.</title>
        <authorList>
            <person name="Baruah I.K."/>
            <person name="Leung J."/>
            <person name="Bukari Y."/>
            <person name="Amoako-Attah I."/>
            <person name="Meinhardt L.W."/>
            <person name="Bailey B.A."/>
            <person name="Cohen S.P."/>
        </authorList>
    </citation>
    <scope>NUCLEOTIDE SEQUENCE [LARGE SCALE GENOMIC DNA]</scope>
    <source>
        <strain evidence="1 2">GH-19</strain>
    </source>
</reference>
<protein>
    <submittedName>
        <fullName evidence="1">Uncharacterized protein</fullName>
    </submittedName>
</protein>
<proteinExistence type="predicted"/>
<dbReference type="EMBL" id="JBANRG010000053">
    <property type="protein sequence ID" value="KAK7443826.1"/>
    <property type="molecule type" value="Genomic_DNA"/>
</dbReference>
<organism evidence="1 2">
    <name type="scientific">Marasmiellus scandens</name>
    <dbReference type="NCBI Taxonomy" id="2682957"/>
    <lineage>
        <taxon>Eukaryota</taxon>
        <taxon>Fungi</taxon>
        <taxon>Dikarya</taxon>
        <taxon>Basidiomycota</taxon>
        <taxon>Agaricomycotina</taxon>
        <taxon>Agaricomycetes</taxon>
        <taxon>Agaricomycetidae</taxon>
        <taxon>Agaricales</taxon>
        <taxon>Marasmiineae</taxon>
        <taxon>Omphalotaceae</taxon>
        <taxon>Marasmiellus</taxon>
    </lineage>
</organism>
<evidence type="ECO:0000313" key="2">
    <source>
        <dbReference type="Proteomes" id="UP001498398"/>
    </source>
</evidence>
<dbReference type="Proteomes" id="UP001498398">
    <property type="component" value="Unassembled WGS sequence"/>
</dbReference>
<comment type="caution">
    <text evidence="1">The sequence shown here is derived from an EMBL/GenBank/DDBJ whole genome shotgun (WGS) entry which is preliminary data.</text>
</comment>
<keyword evidence="2" id="KW-1185">Reference proteome</keyword>
<name>A0ABR1IXE9_9AGAR</name>
<accession>A0ABR1IXE9</accession>